<evidence type="ECO:0000256" key="5">
    <source>
        <dbReference type="ARBA" id="ARBA00023136"/>
    </source>
</evidence>
<keyword evidence="5 7" id="KW-0472">Membrane</keyword>
<evidence type="ECO:0000256" key="2">
    <source>
        <dbReference type="ARBA" id="ARBA00006824"/>
    </source>
</evidence>
<organism evidence="8 9">
    <name type="scientific">Phyllotreta striolata</name>
    <name type="common">Striped flea beetle</name>
    <name type="synonym">Crioceris striolata</name>
    <dbReference type="NCBI Taxonomy" id="444603"/>
    <lineage>
        <taxon>Eukaryota</taxon>
        <taxon>Metazoa</taxon>
        <taxon>Ecdysozoa</taxon>
        <taxon>Arthropoda</taxon>
        <taxon>Hexapoda</taxon>
        <taxon>Insecta</taxon>
        <taxon>Pterygota</taxon>
        <taxon>Neoptera</taxon>
        <taxon>Endopterygota</taxon>
        <taxon>Coleoptera</taxon>
        <taxon>Polyphaga</taxon>
        <taxon>Cucujiformia</taxon>
        <taxon>Chrysomeloidea</taxon>
        <taxon>Chrysomelidae</taxon>
        <taxon>Galerucinae</taxon>
        <taxon>Alticini</taxon>
        <taxon>Phyllotreta</taxon>
    </lineage>
</organism>
<evidence type="ECO:0000256" key="6">
    <source>
        <dbReference type="ARBA" id="ARBA00049743"/>
    </source>
</evidence>
<feature type="transmembrane region" description="Helical" evidence="7">
    <location>
        <begin position="92"/>
        <end position="110"/>
    </location>
</feature>
<evidence type="ECO:0000313" key="8">
    <source>
        <dbReference type="EMBL" id="CAG9860757.1"/>
    </source>
</evidence>
<dbReference type="GO" id="GO:1901858">
    <property type="term" value="P:regulation of mitochondrial DNA metabolic process"/>
    <property type="evidence" value="ECO:0007669"/>
    <property type="project" value="TreeGrafter"/>
</dbReference>
<dbReference type="PANTHER" id="PTHR11266:SF17">
    <property type="entry name" value="PROTEIN MPV17"/>
    <property type="match status" value="1"/>
</dbReference>
<evidence type="ECO:0000313" key="9">
    <source>
        <dbReference type="Proteomes" id="UP001153712"/>
    </source>
</evidence>
<keyword evidence="3 7" id="KW-0812">Transmembrane</keyword>
<dbReference type="InterPro" id="IPR007248">
    <property type="entry name" value="Mpv17_PMP22"/>
</dbReference>
<evidence type="ECO:0000256" key="3">
    <source>
        <dbReference type="ARBA" id="ARBA00022692"/>
    </source>
</evidence>
<accession>A0A9N9TPR8</accession>
<dbReference type="PANTHER" id="PTHR11266">
    <property type="entry name" value="PEROXISOMAL MEMBRANE PROTEIN 2, PXMP2 MPV17"/>
    <property type="match status" value="1"/>
</dbReference>
<dbReference type="Pfam" id="PF04117">
    <property type="entry name" value="Mpv17_PMP22"/>
    <property type="match status" value="1"/>
</dbReference>
<reference evidence="8" key="1">
    <citation type="submission" date="2022-01" db="EMBL/GenBank/DDBJ databases">
        <authorList>
            <person name="King R."/>
        </authorList>
    </citation>
    <scope>NUCLEOTIDE SEQUENCE</scope>
</reference>
<dbReference type="EMBL" id="OU900096">
    <property type="protein sequence ID" value="CAG9860757.1"/>
    <property type="molecule type" value="Genomic_DNA"/>
</dbReference>
<dbReference type="GO" id="GO:0015267">
    <property type="term" value="F:channel activity"/>
    <property type="evidence" value="ECO:0007669"/>
    <property type="project" value="TreeGrafter"/>
</dbReference>
<protein>
    <recommendedName>
        <fullName evidence="6">Mitochondrial inner membrane protein Mpv17</fullName>
    </recommendedName>
</protein>
<dbReference type="OrthoDB" id="430207at2759"/>
<dbReference type="AlphaFoldDB" id="A0A9N9TPR8"/>
<gene>
    <name evidence="8" type="ORF">PHYEVI_LOCUS7107</name>
</gene>
<comment type="similarity">
    <text evidence="2 7">Belongs to the peroxisomal membrane protein PXMP2/4 family.</text>
</comment>
<sequence>MTGIPKSFKSFIKTNLIVVQSLQAGSLMALGDVIAQFAIERKKQYDVMRTLRFGALGVGLVGPSVAMWYKFLSKMIRPDDKTAAFKKVALDQFMFAPCFLPVFLIALNTLKGNDWQTTKAEIKDKYFDIMITNYQVWPLVQFINFKFMPLQYQVLMNQSVGLFWNSYLSWKTQLSKKIIK</sequence>
<comment type="subcellular location">
    <subcellularLocation>
        <location evidence="1">Membrane</location>
        <topology evidence="1">Multi-pass membrane protein</topology>
    </subcellularLocation>
</comment>
<name>A0A9N9TPR8_PHYSR</name>
<evidence type="ECO:0000256" key="4">
    <source>
        <dbReference type="ARBA" id="ARBA00022989"/>
    </source>
</evidence>
<keyword evidence="4 7" id="KW-1133">Transmembrane helix</keyword>
<evidence type="ECO:0000256" key="7">
    <source>
        <dbReference type="RuleBase" id="RU363053"/>
    </source>
</evidence>
<feature type="transmembrane region" description="Helical" evidence="7">
    <location>
        <begin position="51"/>
        <end position="72"/>
    </location>
</feature>
<evidence type="ECO:0000256" key="1">
    <source>
        <dbReference type="ARBA" id="ARBA00004141"/>
    </source>
</evidence>
<proteinExistence type="inferred from homology"/>
<keyword evidence="9" id="KW-1185">Reference proteome</keyword>
<dbReference type="GO" id="GO:0016020">
    <property type="term" value="C:membrane"/>
    <property type="evidence" value="ECO:0007669"/>
    <property type="project" value="UniProtKB-SubCell"/>
</dbReference>
<dbReference type="GO" id="GO:0005739">
    <property type="term" value="C:mitochondrion"/>
    <property type="evidence" value="ECO:0007669"/>
    <property type="project" value="TreeGrafter"/>
</dbReference>
<dbReference type="Proteomes" id="UP001153712">
    <property type="component" value="Chromosome 3"/>
</dbReference>